<dbReference type="EMBL" id="JAAOAR010000146">
    <property type="protein sequence ID" value="KAF5599639.1"/>
    <property type="molecule type" value="Genomic_DNA"/>
</dbReference>
<accession>A0A8H5PN84</accession>
<name>A0A8H5PN84_9HYPO</name>
<dbReference type="SUPFAM" id="SSF48403">
    <property type="entry name" value="Ankyrin repeat"/>
    <property type="match status" value="1"/>
</dbReference>
<keyword evidence="1" id="KW-0677">Repeat</keyword>
<evidence type="ECO:0000313" key="4">
    <source>
        <dbReference type="EMBL" id="KAF5599639.1"/>
    </source>
</evidence>
<evidence type="ECO:0000256" key="1">
    <source>
        <dbReference type="ARBA" id="ARBA00022737"/>
    </source>
</evidence>
<comment type="caution">
    <text evidence="4">The sequence shown here is derived from an EMBL/GenBank/DDBJ whole genome shotgun (WGS) entry which is preliminary data.</text>
</comment>
<evidence type="ECO:0000256" key="2">
    <source>
        <dbReference type="PROSITE-ProRule" id="PRU00023"/>
    </source>
</evidence>
<dbReference type="AlphaFoldDB" id="A0A8H5PN84"/>
<dbReference type="InterPro" id="IPR036770">
    <property type="entry name" value="Ankyrin_rpt-contain_sf"/>
</dbReference>
<feature type="domain" description="Nephrocystin 3-like N-terminal" evidence="3">
    <location>
        <begin position="4"/>
        <end position="96"/>
    </location>
</feature>
<dbReference type="SMART" id="SM00248">
    <property type="entry name" value="ANK"/>
    <property type="match status" value="3"/>
</dbReference>
<dbReference type="Pfam" id="PF12796">
    <property type="entry name" value="Ank_2"/>
    <property type="match status" value="1"/>
</dbReference>
<keyword evidence="2" id="KW-0040">ANK repeat</keyword>
<dbReference type="Proteomes" id="UP000544095">
    <property type="component" value="Unassembled WGS sequence"/>
</dbReference>
<gene>
    <name evidence="4" type="ORF">FPANT_3226</name>
</gene>
<dbReference type="PROSITE" id="PS50297">
    <property type="entry name" value="ANK_REP_REGION"/>
    <property type="match status" value="1"/>
</dbReference>
<dbReference type="InterPro" id="IPR027417">
    <property type="entry name" value="P-loop_NTPase"/>
</dbReference>
<proteinExistence type="predicted"/>
<reference evidence="4 5" key="1">
    <citation type="submission" date="2020-05" db="EMBL/GenBank/DDBJ databases">
        <title>Identification and distribution of gene clusters putatively required for synthesis of sphingolipid metabolism inhibitors in phylogenetically diverse species of the filamentous fungus Fusarium.</title>
        <authorList>
            <person name="Kim H.-S."/>
            <person name="Busman M."/>
            <person name="Brown D.W."/>
            <person name="Divon H."/>
            <person name="Uhlig S."/>
            <person name="Proctor R.H."/>
        </authorList>
    </citation>
    <scope>NUCLEOTIDE SEQUENCE [LARGE SCALE GENOMIC DNA]</scope>
    <source>
        <strain evidence="4 5">NRRL 25211</strain>
    </source>
</reference>
<protein>
    <submittedName>
        <fullName evidence="4">Ankyrin repeat-containing protein</fullName>
    </submittedName>
</protein>
<dbReference type="PANTHER" id="PTHR10039:SF10">
    <property type="entry name" value="NACHT DOMAIN-CONTAINING PROTEIN"/>
    <property type="match status" value="1"/>
</dbReference>
<dbReference type="Gene3D" id="3.40.50.300">
    <property type="entry name" value="P-loop containing nucleotide triphosphate hydrolases"/>
    <property type="match status" value="1"/>
</dbReference>
<dbReference type="Gene3D" id="1.25.40.20">
    <property type="entry name" value="Ankyrin repeat-containing domain"/>
    <property type="match status" value="1"/>
</dbReference>
<dbReference type="PANTHER" id="PTHR10039">
    <property type="entry name" value="AMELOGENIN"/>
    <property type="match status" value="1"/>
</dbReference>
<dbReference type="Pfam" id="PF24883">
    <property type="entry name" value="NPHP3_N"/>
    <property type="match status" value="1"/>
</dbReference>
<organism evidence="4 5">
    <name type="scientific">Fusarium pseudoanthophilum</name>
    <dbReference type="NCBI Taxonomy" id="48495"/>
    <lineage>
        <taxon>Eukaryota</taxon>
        <taxon>Fungi</taxon>
        <taxon>Dikarya</taxon>
        <taxon>Ascomycota</taxon>
        <taxon>Pezizomycotina</taxon>
        <taxon>Sordariomycetes</taxon>
        <taxon>Hypocreomycetidae</taxon>
        <taxon>Hypocreales</taxon>
        <taxon>Nectriaceae</taxon>
        <taxon>Fusarium</taxon>
        <taxon>Fusarium fujikuroi species complex</taxon>
    </lineage>
</organism>
<sequence>MKGETILRALARQLVSIHDVSGSTKQALESIQNASEHISSKLSRLLTRLLSRKGPPSWVIVDGIDECRREERQTLIKLLKSMLDDGVNAKLFITSRDHASSIFKGASVNLEQVFMNCSLAEDGMAQFIDQAVQKCLDSEQLLVSDQTLINEIKNTLVKHADGMILWATLILRHLCVQPNNEKIREAIALKNLPRNLKEIFNRILDRIVSDEKENIVQTLLPWIVAAKQPLTLSQLEECCMVTPLQEYTIRDRYVNGIHLIDNWFQGLVEVDYETKTVHFIHASIQQFFLTASDNPNFSDFHVRMLDADRHIGEICVTYLNFNDFKTTLAQVRPSLPPMAPEKICQEALRNEWSWPKLLRLSQKLRGQNRRGADIDATIASFTSVSDVTVQEMRILNHPFLAYASAHWLSHSVHFNEEQNQTWSLWKNMLMYGHELAASPVSEENHRTIDGALVLWATHNRHSALLHVVTTSTELTEQYYKALCEYVWEENDVNTLHRMLNAKKLVLRLYPLCCRAARYGRLEIIKTLCEAGLDITMHGSLLSSLDRLPLAVAVERGHIEVMEYLLQKGAHPNLGKNPKSDNLQDPLHHIPPLESAVILGGSKGLQACRLLIDAGADVKNTKALIRSCTRSDREIIHLLVSAGVDINVSCIRSELNLPDVGA</sequence>
<dbReference type="PROSITE" id="PS50088">
    <property type="entry name" value="ANK_REPEAT"/>
    <property type="match status" value="1"/>
</dbReference>
<dbReference type="InterPro" id="IPR002110">
    <property type="entry name" value="Ankyrin_rpt"/>
</dbReference>
<evidence type="ECO:0000313" key="5">
    <source>
        <dbReference type="Proteomes" id="UP000544095"/>
    </source>
</evidence>
<dbReference type="InterPro" id="IPR056884">
    <property type="entry name" value="NPHP3-like_N"/>
</dbReference>
<evidence type="ECO:0000259" key="3">
    <source>
        <dbReference type="Pfam" id="PF24883"/>
    </source>
</evidence>
<feature type="repeat" description="ANK" evidence="2">
    <location>
        <begin position="544"/>
        <end position="576"/>
    </location>
</feature>
<keyword evidence="5" id="KW-1185">Reference proteome</keyword>